<dbReference type="AlphaFoldDB" id="A0A420MDJ8"/>
<evidence type="ECO:0000313" key="3">
    <source>
        <dbReference type="Proteomes" id="UP000285084"/>
    </source>
</evidence>
<protein>
    <submittedName>
        <fullName evidence="2">Uncharacterized protein</fullName>
    </submittedName>
</protein>
<feature type="region of interest" description="Disordered" evidence="1">
    <location>
        <begin position="1"/>
        <end position="20"/>
    </location>
</feature>
<dbReference type="VEuPathDB" id="FungiDB:FOXG_16087"/>
<proteinExistence type="predicted"/>
<gene>
    <name evidence="2" type="ORF">BFJ69_g15654</name>
</gene>
<organism evidence="2 3">
    <name type="scientific">Fusarium oxysporum</name>
    <name type="common">Fusarium vascular wilt</name>
    <dbReference type="NCBI Taxonomy" id="5507"/>
    <lineage>
        <taxon>Eukaryota</taxon>
        <taxon>Fungi</taxon>
        <taxon>Dikarya</taxon>
        <taxon>Ascomycota</taxon>
        <taxon>Pezizomycotina</taxon>
        <taxon>Sordariomycetes</taxon>
        <taxon>Hypocreomycetidae</taxon>
        <taxon>Hypocreales</taxon>
        <taxon>Nectriaceae</taxon>
        <taxon>Fusarium</taxon>
        <taxon>Fusarium oxysporum species complex</taxon>
    </lineage>
</organism>
<feature type="compositionally biased region" description="Polar residues" evidence="1">
    <location>
        <begin position="1"/>
        <end position="10"/>
    </location>
</feature>
<accession>A0A420MDJ8</accession>
<dbReference type="EMBL" id="MRCX01000319">
    <property type="protein sequence ID" value="RKK66168.1"/>
    <property type="molecule type" value="Genomic_DNA"/>
</dbReference>
<name>A0A420MDJ8_FUSOX</name>
<reference evidence="2 3" key="1">
    <citation type="journal article" date="2018" name="Sci. Rep.">
        <title>Characterisation of pathogen-specific regions and novel effector candidates in Fusarium oxysporum f. sp. cepae.</title>
        <authorList>
            <person name="Armitage A.D."/>
            <person name="Taylor A."/>
            <person name="Sobczyk M.K."/>
            <person name="Baxter L."/>
            <person name="Greenfield B.P."/>
            <person name="Bates H.J."/>
            <person name="Wilson F."/>
            <person name="Jackson A.C."/>
            <person name="Ott S."/>
            <person name="Harrison R.J."/>
            <person name="Clarkson J.P."/>
        </authorList>
    </citation>
    <scope>NUCLEOTIDE SEQUENCE [LARGE SCALE GENOMIC DNA]</scope>
    <source>
        <strain evidence="2 3">Fo_A13</strain>
    </source>
</reference>
<sequence>MLKTQQASRNPRNDSRDRILVGLNLQRQVGPAHENIASPEPSVASPTRYHWPTRRRGPASVASSVTSASSAGQSLPHQAMRNREDYIHSLDAATHYSKK</sequence>
<comment type="caution">
    <text evidence="2">The sequence shown here is derived from an EMBL/GenBank/DDBJ whole genome shotgun (WGS) entry which is preliminary data.</text>
</comment>
<evidence type="ECO:0000313" key="2">
    <source>
        <dbReference type="EMBL" id="RKK66168.1"/>
    </source>
</evidence>
<evidence type="ECO:0000256" key="1">
    <source>
        <dbReference type="SAM" id="MobiDB-lite"/>
    </source>
</evidence>
<dbReference type="Proteomes" id="UP000285084">
    <property type="component" value="Unassembled WGS sequence"/>
</dbReference>
<dbReference type="VEuPathDB" id="FungiDB:HZS61_006459"/>
<feature type="region of interest" description="Disordered" evidence="1">
    <location>
        <begin position="30"/>
        <end position="83"/>
    </location>
</feature>
<feature type="compositionally biased region" description="Low complexity" evidence="1">
    <location>
        <begin position="59"/>
        <end position="71"/>
    </location>
</feature>